<proteinExistence type="predicted"/>
<reference evidence="2" key="1">
    <citation type="submission" date="2016-11" db="UniProtKB">
        <authorList>
            <consortium name="WormBaseParasite"/>
        </authorList>
    </citation>
    <scope>IDENTIFICATION</scope>
</reference>
<dbReference type="AlphaFoldDB" id="A0A1I8FB54"/>
<dbReference type="Proteomes" id="UP000095280">
    <property type="component" value="Unplaced"/>
</dbReference>
<keyword evidence="1" id="KW-1185">Reference proteome</keyword>
<evidence type="ECO:0000313" key="1">
    <source>
        <dbReference type="Proteomes" id="UP000095280"/>
    </source>
</evidence>
<evidence type="ECO:0000313" key="2">
    <source>
        <dbReference type="WBParaSite" id="maker-unitig_27793-snap-gene-0.0-mRNA-1"/>
    </source>
</evidence>
<dbReference type="WBParaSite" id="maker-unitig_27793-snap-gene-0.0-mRNA-1">
    <property type="protein sequence ID" value="maker-unitig_27793-snap-gene-0.0-mRNA-1"/>
    <property type="gene ID" value="maker-unitig_27793-snap-gene-0.0"/>
</dbReference>
<name>A0A1I8FB54_9PLAT</name>
<accession>A0A1I8FB54</accession>
<sequence length="36" mass="3925">MATSCSTRKLKAQTRPMWDLIEVDVLTASSASAQRA</sequence>
<protein>
    <submittedName>
        <fullName evidence="2">Uncharacterized protein</fullName>
    </submittedName>
</protein>
<organism evidence="1 2">
    <name type="scientific">Macrostomum lignano</name>
    <dbReference type="NCBI Taxonomy" id="282301"/>
    <lineage>
        <taxon>Eukaryota</taxon>
        <taxon>Metazoa</taxon>
        <taxon>Spiralia</taxon>
        <taxon>Lophotrochozoa</taxon>
        <taxon>Platyhelminthes</taxon>
        <taxon>Rhabditophora</taxon>
        <taxon>Macrostomorpha</taxon>
        <taxon>Macrostomida</taxon>
        <taxon>Macrostomidae</taxon>
        <taxon>Macrostomum</taxon>
    </lineage>
</organism>